<evidence type="ECO:0000256" key="7">
    <source>
        <dbReference type="ARBA" id="ARBA00022837"/>
    </source>
</evidence>
<evidence type="ECO:0000256" key="2">
    <source>
        <dbReference type="ARBA" id="ARBA00001913"/>
    </source>
</evidence>
<evidence type="ECO:0000259" key="13">
    <source>
        <dbReference type="Pfam" id="PF02929"/>
    </source>
</evidence>
<dbReference type="InterPro" id="IPR014718">
    <property type="entry name" value="GH-type_carb-bd"/>
</dbReference>
<dbReference type="GO" id="GO:0009341">
    <property type="term" value="C:beta-galactosidase complex"/>
    <property type="evidence" value="ECO:0007669"/>
    <property type="project" value="TreeGrafter"/>
</dbReference>
<evidence type="ECO:0000256" key="3">
    <source>
        <dbReference type="ARBA" id="ARBA00007401"/>
    </source>
</evidence>
<dbReference type="Gene3D" id="3.20.20.80">
    <property type="entry name" value="Glycosidases"/>
    <property type="match status" value="1"/>
</dbReference>
<dbReference type="Pfam" id="PF02929">
    <property type="entry name" value="Bgal_small_N"/>
    <property type="match status" value="1"/>
</dbReference>
<dbReference type="InterPro" id="IPR006102">
    <property type="entry name" value="Ig-like_GH2"/>
</dbReference>
<evidence type="ECO:0000256" key="4">
    <source>
        <dbReference type="ARBA" id="ARBA00011245"/>
    </source>
</evidence>
<proteinExistence type="inferred from homology"/>
<protein>
    <recommendedName>
        <fullName evidence="5">beta-galactosidase</fullName>
        <ecNumber evidence="5">3.2.1.23</ecNumber>
    </recommendedName>
    <alternativeName>
        <fullName evidence="9">Lactase</fullName>
    </alternativeName>
</protein>
<dbReference type="KEGG" id="fax:FUAX_20950"/>
<reference evidence="14 15" key="1">
    <citation type="submission" date="2021-12" db="EMBL/GenBank/DDBJ databases">
        <title>Genome sequencing of bacteria with rrn-lacking chromosome and rrn-plasmid.</title>
        <authorList>
            <person name="Anda M."/>
            <person name="Iwasaki W."/>
        </authorList>
    </citation>
    <scope>NUCLEOTIDE SEQUENCE [LARGE SCALE GENOMIC DNA]</scope>
    <source>
        <strain evidence="14 15">DSM 100852</strain>
    </source>
</reference>
<evidence type="ECO:0000313" key="14">
    <source>
        <dbReference type="EMBL" id="BDD09663.1"/>
    </source>
</evidence>
<comment type="cofactor">
    <cofactor evidence="2">
        <name>Ca(2+)</name>
        <dbReference type="ChEBI" id="CHEBI:29108"/>
    </cofactor>
</comment>
<dbReference type="AlphaFoldDB" id="A0AAU9CNP7"/>
<dbReference type="PANTHER" id="PTHR46323:SF2">
    <property type="entry name" value="BETA-GALACTOSIDASE"/>
    <property type="match status" value="1"/>
</dbReference>
<dbReference type="InterPro" id="IPR050347">
    <property type="entry name" value="Bact_Beta-galactosidase"/>
</dbReference>
<dbReference type="SUPFAM" id="SSF51445">
    <property type="entry name" value="(Trans)glycosidases"/>
    <property type="match status" value="1"/>
</dbReference>
<dbReference type="PANTHER" id="PTHR46323">
    <property type="entry name" value="BETA-GALACTOSIDASE"/>
    <property type="match status" value="1"/>
</dbReference>
<comment type="catalytic activity">
    <reaction evidence="1">
        <text>Hydrolysis of terminal non-reducing beta-D-galactose residues in beta-D-galactosides.</text>
        <dbReference type="EC" id="3.2.1.23"/>
    </reaction>
</comment>
<dbReference type="EMBL" id="AP025314">
    <property type="protein sequence ID" value="BDD09663.1"/>
    <property type="molecule type" value="Genomic_DNA"/>
</dbReference>
<accession>A0AAU9CNP7</accession>
<evidence type="ECO:0000256" key="5">
    <source>
        <dbReference type="ARBA" id="ARBA00012756"/>
    </source>
</evidence>
<gene>
    <name evidence="14" type="ORF">FUAX_20950</name>
</gene>
<dbReference type="InterPro" id="IPR006104">
    <property type="entry name" value="Glyco_hydro_2_N"/>
</dbReference>
<dbReference type="InterPro" id="IPR006101">
    <property type="entry name" value="Glyco_hydro_2"/>
</dbReference>
<dbReference type="InterPro" id="IPR004199">
    <property type="entry name" value="B-gal_small/dom_5"/>
</dbReference>
<dbReference type="Gene3D" id="2.70.98.10">
    <property type="match status" value="1"/>
</dbReference>
<dbReference type="InterPro" id="IPR036156">
    <property type="entry name" value="Beta-gal/glucu_dom_sf"/>
</dbReference>
<dbReference type="InterPro" id="IPR006103">
    <property type="entry name" value="Glyco_hydro_2_cat"/>
</dbReference>
<dbReference type="SUPFAM" id="SSF49303">
    <property type="entry name" value="beta-Galactosidase/glucuronidase domain"/>
    <property type="match status" value="1"/>
</dbReference>
<feature type="domain" description="Glycoside hydrolase family 2 immunoglobulin-like beta-sandwich" evidence="10">
    <location>
        <begin position="270"/>
        <end position="370"/>
    </location>
</feature>
<dbReference type="GO" id="GO:0005990">
    <property type="term" value="P:lactose catabolic process"/>
    <property type="evidence" value="ECO:0007669"/>
    <property type="project" value="TreeGrafter"/>
</dbReference>
<dbReference type="Pfam" id="PF02836">
    <property type="entry name" value="Glyco_hydro_2_C"/>
    <property type="match status" value="1"/>
</dbReference>
<dbReference type="Gene3D" id="2.60.40.10">
    <property type="entry name" value="Immunoglobulins"/>
    <property type="match status" value="1"/>
</dbReference>
<evidence type="ECO:0000259" key="12">
    <source>
        <dbReference type="Pfam" id="PF02837"/>
    </source>
</evidence>
<keyword evidence="8" id="KW-0326">Glycosidase</keyword>
<name>A0AAU9CNP7_9BACT</name>
<sequence>MLNRGLSVYLFPFFNFSEKHPGKALSALKSLHSSTMKIGKDPEMVPGRNRPHRLCLTGFRLVYSVPEPFGRARPPLFINFIHTDMIRRLLLLSFLTVFALASWAQTSETVYLSGTDKDNTVRWDFFCTEGQNSGKWTTIPVPSCWESQGFGNYNYGQDKEKSSEKGLYKHKFTVPNSWKNKKINIVFEGSMTDTEVKINGRLAGAKHQGAFYRFEYDITRLLKFGKENLLEVKVEKMSSNKSVNKAERNADYWIFGGIFRPVYLTAHPKTHIQRVAIDAQANGDFTVDVFTERARKGSSVKAQVKSLDGRNIGEPFTAKVEGRNPKVRLSAKIPNVKPWNPEFPQRYKVEVALSDNGKTKHVINQKFGFRTVEVRKGDGVYVNDEKIIFKGVNRHCAYPTSGRTTSPEIDIMDINLMKDMNMNSVRMSHYPPDAHFLDACDSLGLFVLDELAGWQDNYDTEIGKKLVKEMVIRDVNHPSIILWDNGNEKGWNTELDGEFAKYDPQERKVLHPMALHDGMDTQHYKDYAYGIGAFENSKDIYFPTEFLHGLYDGGHGAGLDDHWESVLKHPNAAGGFLWVFADEGVVRTDEGGRVDTHMNYAPDGIVGPYREKEASYYTIREVWTPVHFPVTYLSPSFKGKLKVENRFTYTNLNQCDVEWKLLRYPSPSAKNGKTVEKRGAKATFKDFEPGTAGFLNLDLPNDFAQYDALTISVKDPHGREVISRTWPIQFASELSEKALAKASSDAVNATTEGENIILNSGEVKAVFSAKDGTLLNIENAKGSIPFKNGPKLTLETKVKSVKSFEKDGNQIVEALFEKGFASVRWTMLPGGALELEYDIKDTKGRFDMMGVSWDFPEDPNVTVKWLGKGPYRVWKNRLKGPQFGLWEKEYNNTITGVDWNYPEFKGYHSELYWAKISLGEQSFTVYSKTDGVYLRLYTPALPEKPAHTKAAFPEGNISLMHAIPAVGTKFHPSDELGPQGRKNVHNTWRPYQKSVIGKFVFDFRSSNKKSL</sequence>
<keyword evidence="7" id="KW-0106">Calcium</keyword>
<dbReference type="GO" id="GO:0004565">
    <property type="term" value="F:beta-galactosidase activity"/>
    <property type="evidence" value="ECO:0007669"/>
    <property type="project" value="UniProtKB-EC"/>
</dbReference>
<evidence type="ECO:0000259" key="11">
    <source>
        <dbReference type="Pfam" id="PF02836"/>
    </source>
</evidence>
<dbReference type="SUPFAM" id="SSF74650">
    <property type="entry name" value="Galactose mutarotase-like"/>
    <property type="match status" value="1"/>
</dbReference>
<dbReference type="InterPro" id="IPR011013">
    <property type="entry name" value="Gal_mutarotase_sf_dom"/>
</dbReference>
<dbReference type="PRINTS" id="PR00132">
    <property type="entry name" value="GLHYDRLASE2"/>
</dbReference>
<dbReference type="Proteomes" id="UP001348817">
    <property type="component" value="Chromosome"/>
</dbReference>
<keyword evidence="15" id="KW-1185">Reference proteome</keyword>
<dbReference type="InterPro" id="IPR013783">
    <property type="entry name" value="Ig-like_fold"/>
</dbReference>
<dbReference type="Pfam" id="PF00703">
    <property type="entry name" value="Glyco_hydro_2"/>
    <property type="match status" value="1"/>
</dbReference>
<evidence type="ECO:0000256" key="1">
    <source>
        <dbReference type="ARBA" id="ARBA00001412"/>
    </source>
</evidence>
<comment type="subunit">
    <text evidence="4">Monomer.</text>
</comment>
<keyword evidence="6" id="KW-0378">Hydrolase</keyword>
<feature type="domain" description="Glycosyl hydrolases family 2 sugar binding" evidence="12">
    <location>
        <begin position="137"/>
        <end position="268"/>
    </location>
</feature>
<feature type="domain" description="Glycoside hydrolase family 2 catalytic" evidence="11">
    <location>
        <begin position="372"/>
        <end position="494"/>
    </location>
</feature>
<dbReference type="GO" id="GO:0030246">
    <property type="term" value="F:carbohydrate binding"/>
    <property type="evidence" value="ECO:0007669"/>
    <property type="project" value="InterPro"/>
</dbReference>
<evidence type="ECO:0000313" key="15">
    <source>
        <dbReference type="Proteomes" id="UP001348817"/>
    </source>
</evidence>
<dbReference type="InterPro" id="IPR008979">
    <property type="entry name" value="Galactose-bd-like_sf"/>
</dbReference>
<comment type="similarity">
    <text evidence="3">Belongs to the glycosyl hydrolase 2 family.</text>
</comment>
<organism evidence="14 15">
    <name type="scientific">Fulvitalea axinellae</name>
    <dbReference type="NCBI Taxonomy" id="1182444"/>
    <lineage>
        <taxon>Bacteria</taxon>
        <taxon>Pseudomonadati</taxon>
        <taxon>Bacteroidota</taxon>
        <taxon>Cytophagia</taxon>
        <taxon>Cytophagales</taxon>
        <taxon>Persicobacteraceae</taxon>
        <taxon>Fulvitalea</taxon>
    </lineage>
</organism>
<dbReference type="EC" id="3.2.1.23" evidence="5"/>
<evidence type="ECO:0000259" key="10">
    <source>
        <dbReference type="Pfam" id="PF00703"/>
    </source>
</evidence>
<evidence type="ECO:0000256" key="6">
    <source>
        <dbReference type="ARBA" id="ARBA00022801"/>
    </source>
</evidence>
<feature type="domain" description="Beta galactosidase small chain/" evidence="13">
    <location>
        <begin position="814"/>
        <end position="923"/>
    </location>
</feature>
<dbReference type="Gene3D" id="2.60.120.260">
    <property type="entry name" value="Galactose-binding domain-like"/>
    <property type="match status" value="1"/>
</dbReference>
<evidence type="ECO:0000256" key="9">
    <source>
        <dbReference type="ARBA" id="ARBA00032230"/>
    </source>
</evidence>
<dbReference type="InterPro" id="IPR017853">
    <property type="entry name" value="GH"/>
</dbReference>
<evidence type="ECO:0000256" key="8">
    <source>
        <dbReference type="ARBA" id="ARBA00023295"/>
    </source>
</evidence>
<dbReference type="Pfam" id="PF02837">
    <property type="entry name" value="Glyco_hydro_2_N"/>
    <property type="match status" value="1"/>
</dbReference>
<dbReference type="SUPFAM" id="SSF49785">
    <property type="entry name" value="Galactose-binding domain-like"/>
    <property type="match status" value="1"/>
</dbReference>